<sequence length="97" mass="11182">MWTEPWGSRITNFYLRGGQGGRPRWVSQLIWDGEWVQEEVEVIVRGDDVSRILAMPISSRGLPDMLVWTHTRCGNYLTCSSYKCAQSMKRNETKGQS</sequence>
<gene>
    <name evidence="1" type="ORF">LIER_41257</name>
</gene>
<evidence type="ECO:0000313" key="1">
    <source>
        <dbReference type="EMBL" id="GAA0171987.1"/>
    </source>
</evidence>
<dbReference type="Proteomes" id="UP001454036">
    <property type="component" value="Unassembled WGS sequence"/>
</dbReference>
<reference evidence="1 2" key="1">
    <citation type="submission" date="2024-01" db="EMBL/GenBank/DDBJ databases">
        <title>The complete chloroplast genome sequence of Lithospermum erythrorhizon: insights into the phylogenetic relationship among Boraginaceae species and the maternal lineages of purple gromwells.</title>
        <authorList>
            <person name="Okada T."/>
            <person name="Watanabe K."/>
        </authorList>
    </citation>
    <scope>NUCLEOTIDE SEQUENCE [LARGE SCALE GENOMIC DNA]</scope>
</reference>
<proteinExistence type="predicted"/>
<protein>
    <submittedName>
        <fullName evidence="1">Uncharacterized protein</fullName>
    </submittedName>
</protein>
<organism evidence="1 2">
    <name type="scientific">Lithospermum erythrorhizon</name>
    <name type="common">Purple gromwell</name>
    <name type="synonym">Lithospermum officinale var. erythrorhizon</name>
    <dbReference type="NCBI Taxonomy" id="34254"/>
    <lineage>
        <taxon>Eukaryota</taxon>
        <taxon>Viridiplantae</taxon>
        <taxon>Streptophyta</taxon>
        <taxon>Embryophyta</taxon>
        <taxon>Tracheophyta</taxon>
        <taxon>Spermatophyta</taxon>
        <taxon>Magnoliopsida</taxon>
        <taxon>eudicotyledons</taxon>
        <taxon>Gunneridae</taxon>
        <taxon>Pentapetalae</taxon>
        <taxon>asterids</taxon>
        <taxon>lamiids</taxon>
        <taxon>Boraginales</taxon>
        <taxon>Boraginaceae</taxon>
        <taxon>Boraginoideae</taxon>
        <taxon>Lithospermeae</taxon>
        <taxon>Lithospermum</taxon>
    </lineage>
</organism>
<comment type="caution">
    <text evidence="1">The sequence shown here is derived from an EMBL/GenBank/DDBJ whole genome shotgun (WGS) entry which is preliminary data.</text>
</comment>
<dbReference type="EMBL" id="BAABME010025351">
    <property type="protein sequence ID" value="GAA0171987.1"/>
    <property type="molecule type" value="Genomic_DNA"/>
</dbReference>
<evidence type="ECO:0000313" key="2">
    <source>
        <dbReference type="Proteomes" id="UP001454036"/>
    </source>
</evidence>
<name>A0AAV3RCD7_LITER</name>
<accession>A0AAV3RCD7</accession>
<dbReference type="AlphaFoldDB" id="A0AAV3RCD7"/>
<keyword evidence="2" id="KW-1185">Reference proteome</keyword>